<dbReference type="Gene3D" id="1.10.238.10">
    <property type="entry name" value="EF-hand"/>
    <property type="match status" value="2"/>
</dbReference>
<organism evidence="2 3">
    <name type="scientific">Botrimarina colliarenosi</name>
    <dbReference type="NCBI Taxonomy" id="2528001"/>
    <lineage>
        <taxon>Bacteria</taxon>
        <taxon>Pseudomonadati</taxon>
        <taxon>Planctomycetota</taxon>
        <taxon>Planctomycetia</taxon>
        <taxon>Pirellulales</taxon>
        <taxon>Lacipirellulaceae</taxon>
        <taxon>Botrimarina</taxon>
    </lineage>
</organism>
<feature type="region of interest" description="Disordered" evidence="1">
    <location>
        <begin position="239"/>
        <end position="262"/>
    </location>
</feature>
<feature type="region of interest" description="Disordered" evidence="1">
    <location>
        <begin position="46"/>
        <end position="94"/>
    </location>
</feature>
<dbReference type="AlphaFoldDB" id="A0A5C6A7G4"/>
<feature type="compositionally biased region" description="Basic and acidic residues" evidence="1">
    <location>
        <begin position="63"/>
        <end position="79"/>
    </location>
</feature>
<name>A0A5C6A7G4_9BACT</name>
<evidence type="ECO:0000313" key="3">
    <source>
        <dbReference type="Proteomes" id="UP000317421"/>
    </source>
</evidence>
<dbReference type="PROSITE" id="PS00018">
    <property type="entry name" value="EF_HAND_1"/>
    <property type="match status" value="3"/>
</dbReference>
<accession>A0A5C6A7G4</accession>
<dbReference type="EMBL" id="SJPR01000004">
    <property type="protein sequence ID" value="TWT95864.1"/>
    <property type="molecule type" value="Genomic_DNA"/>
</dbReference>
<dbReference type="RefSeq" id="WP_146445675.1">
    <property type="nucleotide sequence ID" value="NZ_SJPR01000004.1"/>
</dbReference>
<dbReference type="SUPFAM" id="SSF47473">
    <property type="entry name" value="EF-hand"/>
    <property type="match status" value="1"/>
</dbReference>
<sequence length="262" mass="28447">MNRQEALTTTACREVGAAAPRMAKSWAAALLGCLVMLQVLATPNLADGQERGSDRGRRRGRDRSREEQGADRRDDRRQPAPEPASAAASGPLSFGAPKAVQKARGFASTTAAASTASPSSERDRAYARGLLTKYDLDGDRVLSEDEWSKISGDPGKADANNDKRITYDELVARVMQKRREKQATSVSTAGGDLRTYRLQTATEKLPDGLPSWFAQRDKDGDGQVAMHEWSRSWNSSTVRDFTSKDANGDGLITADEALESAR</sequence>
<dbReference type="OrthoDB" id="287435at2"/>
<gene>
    <name evidence="2" type="ORF">Pla108_29410</name>
</gene>
<feature type="compositionally biased region" description="Low complexity" evidence="1">
    <location>
        <begin position="83"/>
        <end position="94"/>
    </location>
</feature>
<dbReference type="InterPro" id="IPR011992">
    <property type="entry name" value="EF-hand-dom_pair"/>
</dbReference>
<evidence type="ECO:0000256" key="1">
    <source>
        <dbReference type="SAM" id="MobiDB-lite"/>
    </source>
</evidence>
<keyword evidence="3" id="KW-1185">Reference proteome</keyword>
<reference evidence="2 3" key="1">
    <citation type="submission" date="2019-02" db="EMBL/GenBank/DDBJ databases">
        <title>Deep-cultivation of Planctomycetes and their phenomic and genomic characterization uncovers novel biology.</title>
        <authorList>
            <person name="Wiegand S."/>
            <person name="Jogler M."/>
            <person name="Boedeker C."/>
            <person name="Pinto D."/>
            <person name="Vollmers J."/>
            <person name="Rivas-Marin E."/>
            <person name="Kohn T."/>
            <person name="Peeters S.H."/>
            <person name="Heuer A."/>
            <person name="Rast P."/>
            <person name="Oberbeckmann S."/>
            <person name="Bunk B."/>
            <person name="Jeske O."/>
            <person name="Meyerdierks A."/>
            <person name="Storesund J.E."/>
            <person name="Kallscheuer N."/>
            <person name="Luecker S."/>
            <person name="Lage O.M."/>
            <person name="Pohl T."/>
            <person name="Merkel B.J."/>
            <person name="Hornburger P."/>
            <person name="Mueller R.-W."/>
            <person name="Bruemmer F."/>
            <person name="Labrenz M."/>
            <person name="Spormann A.M."/>
            <person name="Op Den Camp H."/>
            <person name="Overmann J."/>
            <person name="Amann R."/>
            <person name="Jetten M.S.M."/>
            <person name="Mascher T."/>
            <person name="Medema M.H."/>
            <person name="Devos D.P."/>
            <person name="Kaster A.-K."/>
            <person name="Ovreas L."/>
            <person name="Rohde M."/>
            <person name="Galperin M.Y."/>
            <person name="Jogler C."/>
        </authorList>
    </citation>
    <scope>NUCLEOTIDE SEQUENCE [LARGE SCALE GENOMIC DNA]</scope>
    <source>
        <strain evidence="2 3">Pla108</strain>
    </source>
</reference>
<protein>
    <submittedName>
        <fullName evidence="2">EF hand</fullName>
    </submittedName>
</protein>
<dbReference type="InterPro" id="IPR018247">
    <property type="entry name" value="EF_Hand_1_Ca_BS"/>
</dbReference>
<proteinExistence type="predicted"/>
<comment type="caution">
    <text evidence="2">The sequence shown here is derived from an EMBL/GenBank/DDBJ whole genome shotgun (WGS) entry which is preliminary data.</text>
</comment>
<dbReference type="Proteomes" id="UP000317421">
    <property type="component" value="Unassembled WGS sequence"/>
</dbReference>
<evidence type="ECO:0000313" key="2">
    <source>
        <dbReference type="EMBL" id="TWT95864.1"/>
    </source>
</evidence>